<accession>A0A059EZG1</accession>
<proteinExistence type="predicted"/>
<dbReference type="VEuPathDB" id="MicrosporidiaDB:H312_02476"/>
<evidence type="ECO:0000313" key="1">
    <source>
        <dbReference type="EMBL" id="KCZ80114.1"/>
    </source>
</evidence>
<gene>
    <name evidence="1" type="ORF">H312_02476</name>
</gene>
<dbReference type="AlphaFoldDB" id="A0A059EZG1"/>
<reference evidence="2" key="1">
    <citation type="submission" date="2013-02" db="EMBL/GenBank/DDBJ databases">
        <authorList>
            <consortium name="The Broad Institute Genome Sequencing Platform"/>
            <person name="Cuomo C."/>
            <person name="Becnel J."/>
            <person name="Sanscrainte N."/>
            <person name="Walker B."/>
            <person name="Young S.K."/>
            <person name="Zeng Q."/>
            <person name="Gargeya S."/>
            <person name="Fitzgerald M."/>
            <person name="Haas B."/>
            <person name="Abouelleil A."/>
            <person name="Alvarado L."/>
            <person name="Arachchi H.M."/>
            <person name="Berlin A.M."/>
            <person name="Chapman S.B."/>
            <person name="Dewar J."/>
            <person name="Goldberg J."/>
            <person name="Griggs A."/>
            <person name="Gujja S."/>
            <person name="Hansen M."/>
            <person name="Howarth C."/>
            <person name="Imamovic A."/>
            <person name="Larimer J."/>
            <person name="McCowan C."/>
            <person name="Murphy C."/>
            <person name="Neiman D."/>
            <person name="Pearson M."/>
            <person name="Priest M."/>
            <person name="Roberts A."/>
            <person name="Saif S."/>
            <person name="Shea T."/>
            <person name="Sisk P."/>
            <person name="Sykes S."/>
            <person name="Wortman J."/>
            <person name="Nusbaum C."/>
            <person name="Birren B."/>
        </authorList>
    </citation>
    <scope>NUCLEOTIDE SEQUENCE [LARGE SCALE GENOMIC DNA]</scope>
    <source>
        <strain evidence="2">PRA339</strain>
    </source>
</reference>
<name>A0A059EZG1_9MICR</name>
<dbReference type="OrthoDB" id="2191249at2759"/>
<dbReference type="HOGENOM" id="CLU_3379569_0_0_1"/>
<sequence>MKEYVQSHILTLNCDLFSIINDYVLVYVENDIII</sequence>
<dbReference type="Proteomes" id="UP000030655">
    <property type="component" value="Unassembled WGS sequence"/>
</dbReference>
<keyword evidence="2" id="KW-1185">Reference proteome</keyword>
<feature type="non-terminal residue" evidence="1">
    <location>
        <position position="34"/>
    </location>
</feature>
<reference evidence="1 2" key="2">
    <citation type="submission" date="2014-03" db="EMBL/GenBank/DDBJ databases">
        <title>The Genome Sequence of Anncaliia algerae insect isolate PRA339.</title>
        <authorList>
            <consortium name="The Broad Institute Genome Sequencing Platform"/>
            <consortium name="The Broad Institute Genome Sequencing Center for Infectious Disease"/>
            <person name="Cuomo C."/>
            <person name="Becnel J."/>
            <person name="Sanscrainte N."/>
            <person name="Walker B."/>
            <person name="Young S.K."/>
            <person name="Zeng Q."/>
            <person name="Gargeya S."/>
            <person name="Fitzgerald M."/>
            <person name="Haas B."/>
            <person name="Abouelleil A."/>
            <person name="Alvarado L."/>
            <person name="Arachchi H.M."/>
            <person name="Berlin A.M."/>
            <person name="Chapman S.B."/>
            <person name="Dewar J."/>
            <person name="Goldberg J."/>
            <person name="Griggs A."/>
            <person name="Gujja S."/>
            <person name="Hansen M."/>
            <person name="Howarth C."/>
            <person name="Imamovic A."/>
            <person name="Larimer J."/>
            <person name="McCowan C."/>
            <person name="Murphy C."/>
            <person name="Neiman D."/>
            <person name="Pearson M."/>
            <person name="Priest M."/>
            <person name="Roberts A."/>
            <person name="Saif S."/>
            <person name="Shea T."/>
            <person name="Sisk P."/>
            <person name="Sykes S."/>
            <person name="Wortman J."/>
            <person name="Nusbaum C."/>
            <person name="Birren B."/>
        </authorList>
    </citation>
    <scope>NUCLEOTIDE SEQUENCE [LARGE SCALE GENOMIC DNA]</scope>
    <source>
        <strain evidence="1 2">PRA339</strain>
    </source>
</reference>
<evidence type="ECO:0000313" key="2">
    <source>
        <dbReference type="Proteomes" id="UP000030655"/>
    </source>
</evidence>
<organism evidence="1 2">
    <name type="scientific">Anncaliia algerae PRA339</name>
    <dbReference type="NCBI Taxonomy" id="1288291"/>
    <lineage>
        <taxon>Eukaryota</taxon>
        <taxon>Fungi</taxon>
        <taxon>Fungi incertae sedis</taxon>
        <taxon>Microsporidia</taxon>
        <taxon>Tubulinosematoidea</taxon>
        <taxon>Tubulinosematidae</taxon>
        <taxon>Anncaliia</taxon>
    </lineage>
</organism>
<dbReference type="EMBL" id="KK365202">
    <property type="protein sequence ID" value="KCZ80114.1"/>
    <property type="molecule type" value="Genomic_DNA"/>
</dbReference>
<protein>
    <submittedName>
        <fullName evidence="1">Uncharacterized protein</fullName>
    </submittedName>
</protein>